<dbReference type="Proteomes" id="UP001159427">
    <property type="component" value="Unassembled WGS sequence"/>
</dbReference>
<dbReference type="PANTHER" id="PTHR21228:SF40">
    <property type="entry name" value="LD45607P"/>
    <property type="match status" value="1"/>
</dbReference>
<keyword evidence="2" id="KW-1185">Reference proteome</keyword>
<reference evidence="1 2" key="1">
    <citation type="submission" date="2022-05" db="EMBL/GenBank/DDBJ databases">
        <authorList>
            <consortium name="Genoscope - CEA"/>
            <person name="William W."/>
        </authorList>
    </citation>
    <scope>NUCLEOTIDE SEQUENCE [LARGE SCALE GENOMIC DNA]</scope>
</reference>
<comment type="caution">
    <text evidence="1">The sequence shown here is derived from an EMBL/GenBank/DDBJ whole genome shotgun (WGS) entry which is preliminary data.</text>
</comment>
<accession>A0ABN8LH37</accession>
<evidence type="ECO:0008006" key="3">
    <source>
        <dbReference type="Google" id="ProtNLM"/>
    </source>
</evidence>
<dbReference type="PANTHER" id="PTHR21228">
    <property type="entry name" value="FAST LEU-RICH DOMAIN-CONTAINING"/>
    <property type="match status" value="1"/>
</dbReference>
<proteinExistence type="predicted"/>
<organism evidence="1 2">
    <name type="scientific">Porites evermanni</name>
    <dbReference type="NCBI Taxonomy" id="104178"/>
    <lineage>
        <taxon>Eukaryota</taxon>
        <taxon>Metazoa</taxon>
        <taxon>Cnidaria</taxon>
        <taxon>Anthozoa</taxon>
        <taxon>Hexacorallia</taxon>
        <taxon>Scleractinia</taxon>
        <taxon>Fungiina</taxon>
        <taxon>Poritidae</taxon>
        <taxon>Porites</taxon>
    </lineage>
</organism>
<evidence type="ECO:0000313" key="2">
    <source>
        <dbReference type="Proteomes" id="UP001159427"/>
    </source>
</evidence>
<protein>
    <recommendedName>
        <fullName evidence="3">Pentatricopeptide repeat-containing protein</fullName>
    </recommendedName>
</protein>
<dbReference type="EMBL" id="CALNXI010000040">
    <property type="protein sequence ID" value="CAH3016382.1"/>
    <property type="molecule type" value="Genomic_DNA"/>
</dbReference>
<dbReference type="InterPro" id="IPR050870">
    <property type="entry name" value="FAST_kinase"/>
</dbReference>
<evidence type="ECO:0000313" key="1">
    <source>
        <dbReference type="EMBL" id="CAH3016382.1"/>
    </source>
</evidence>
<sequence>MVTVTGISSIYSSVRLLRFCPCLIQKISFWTFTGLNNRYTTSWLSFVVTKPSRKMDEVYFLKFVDYSALANQSWPSREDIQINKRIVSLKTVEEQLELFESVKSSSNMVNRVTALVNIVKITERSEKQKEALKQEREKPQRGKSSMYMKLLESISRDISSCDAQGLANVLWALGKLEEKDHRLVLVCQNEILSRDIKAFNNANICQIVNGCVNLNLTSSDIFSNILDAILNGQVKIQHFDNRGFSGILMSYAKVENCPVKLLNIFLDKILSKDFVSIDSGSLAAFVWSFAKKTFFPKELFHQVEKEILRRGTADMKHEEIIQILWAFGTAEKGSRELLNLLDMGLTSRGVGKLDNAALLEIVWCFAKRNATKAKVFDFVKKEVLKRGAHVFQNHELVHILRAFVSAQRHDDRLVAEIERELCLKDVKQYDTGQLCQIAWSLGRARNYGSKMFDAIEAESLHRGVTVFSLKQKCMLMRGFIEAKRGTTEFYESLVNSFSTDDLHKLNREGICESAWCFSNAGVPVESLFRALEEEILAKRRSYFTKKNLDSLKKSFRKVGKGSKALFTL</sequence>
<gene>
    <name evidence="1" type="ORF">PEVE_00028827</name>
</gene>
<name>A0ABN8LH37_9CNID</name>